<evidence type="ECO:0000256" key="5">
    <source>
        <dbReference type="ARBA" id="ARBA00022806"/>
    </source>
</evidence>
<dbReference type="GO" id="GO:0016787">
    <property type="term" value="F:hydrolase activity"/>
    <property type="evidence" value="ECO:0007669"/>
    <property type="project" value="UniProtKB-KW"/>
</dbReference>
<dbReference type="GO" id="GO:0003678">
    <property type="term" value="F:DNA helicase activity"/>
    <property type="evidence" value="ECO:0007669"/>
    <property type="project" value="InterPro"/>
</dbReference>
<feature type="domain" description="AAA+ ATPase" evidence="11">
    <location>
        <begin position="114"/>
        <end position="282"/>
    </location>
</feature>
<evidence type="ECO:0000256" key="6">
    <source>
        <dbReference type="ARBA" id="ARBA00022840"/>
    </source>
</evidence>
<comment type="subcellular location">
    <subcellularLocation>
        <location evidence="1">Nucleus</location>
    </subcellularLocation>
</comment>
<dbReference type="AlphaFoldDB" id="B9WKK1"/>
<evidence type="ECO:0000256" key="2">
    <source>
        <dbReference type="ARBA" id="ARBA00022741"/>
    </source>
</evidence>
<dbReference type="VEuPathDB" id="FungiDB:CD36_25080"/>
<evidence type="ECO:0000256" key="4">
    <source>
        <dbReference type="ARBA" id="ARBA00022801"/>
    </source>
</evidence>
<dbReference type="InterPro" id="IPR010285">
    <property type="entry name" value="DNA_helicase_pif1-like_DEAD"/>
</dbReference>
<protein>
    <submittedName>
        <fullName evidence="13">ATP-dependent helicase, putative</fullName>
        <ecNumber evidence="13">3.6.1.-</ecNumber>
    </submittedName>
</protein>
<dbReference type="GO" id="GO:0005524">
    <property type="term" value="F:ATP binding"/>
    <property type="evidence" value="ECO:0007669"/>
    <property type="project" value="UniProtKB-KW"/>
</dbReference>
<keyword evidence="9" id="KW-0413">Isomerase</keyword>
<dbReference type="SUPFAM" id="SSF52540">
    <property type="entry name" value="P-loop containing nucleoside triphosphate hydrolases"/>
    <property type="match status" value="2"/>
</dbReference>
<dbReference type="GeneID" id="8050026"/>
<keyword evidence="5 13" id="KW-0347">Helicase</keyword>
<keyword evidence="10" id="KW-0539">Nucleus</keyword>
<dbReference type="SMART" id="SM00382">
    <property type="entry name" value="AAA"/>
    <property type="match status" value="1"/>
</dbReference>
<dbReference type="GO" id="GO:0003677">
    <property type="term" value="F:DNA binding"/>
    <property type="evidence" value="ECO:0007669"/>
    <property type="project" value="UniProtKB-KW"/>
</dbReference>
<dbReference type="RefSeq" id="XP_002421612.1">
    <property type="nucleotide sequence ID" value="XM_002421567.1"/>
</dbReference>
<dbReference type="Proteomes" id="UP000002605">
    <property type="component" value="Chromosome R"/>
</dbReference>
<keyword evidence="3" id="KW-0227">DNA damage</keyword>
<dbReference type="HAMAP" id="MF_03176">
    <property type="entry name" value="PIF1"/>
    <property type="match status" value="1"/>
</dbReference>
<evidence type="ECO:0000313" key="13">
    <source>
        <dbReference type="EMBL" id="CAX39549.1"/>
    </source>
</evidence>
<keyword evidence="8" id="KW-0234">DNA repair</keyword>
<dbReference type="InterPro" id="IPR028880">
    <property type="entry name" value="Rrm3"/>
</dbReference>
<evidence type="ECO:0000259" key="11">
    <source>
        <dbReference type="SMART" id="SM00382"/>
    </source>
</evidence>
<keyword evidence="14" id="KW-1185">Reference proteome</keyword>
<dbReference type="GO" id="GO:0006281">
    <property type="term" value="P:DNA repair"/>
    <property type="evidence" value="ECO:0007669"/>
    <property type="project" value="UniProtKB-KW"/>
</dbReference>
<dbReference type="InterPro" id="IPR003593">
    <property type="entry name" value="AAA+_ATPase"/>
</dbReference>
<dbReference type="Gene3D" id="3.40.50.300">
    <property type="entry name" value="P-loop containing nucleotide triphosphate hydrolases"/>
    <property type="match status" value="2"/>
</dbReference>
<dbReference type="EC" id="3.6.1.-" evidence="13"/>
<dbReference type="OrthoDB" id="432234at2759"/>
<dbReference type="CDD" id="cd18809">
    <property type="entry name" value="SF1_C_RecD"/>
    <property type="match status" value="1"/>
</dbReference>
<reference evidence="13 14" key="1">
    <citation type="journal article" date="2009" name="Genome Res.">
        <title>Comparative genomics of the fungal pathogens Candida dubliniensis and Candida albicans.</title>
        <authorList>
            <person name="Jackson A.P."/>
            <person name="Gamble J.A."/>
            <person name="Yeomans T."/>
            <person name="Moran G.P."/>
            <person name="Saunders D."/>
            <person name="Harris D."/>
            <person name="Aslett M."/>
            <person name="Barrell J.F."/>
            <person name="Butler G."/>
            <person name="Citiulo F."/>
            <person name="Coleman D.C."/>
            <person name="de Groot P.W.J."/>
            <person name="Goodwin T.J."/>
            <person name="Quail M.A."/>
            <person name="McQuillan J."/>
            <person name="Munro C.A."/>
            <person name="Pain A."/>
            <person name="Poulter R.T."/>
            <person name="Rajandream M.A."/>
            <person name="Renauld H."/>
            <person name="Spiering M.J."/>
            <person name="Tivey A."/>
            <person name="Gow N.A.R."/>
            <person name="Barrell B."/>
            <person name="Sullivan D.J."/>
            <person name="Berriman M."/>
        </authorList>
    </citation>
    <scope>NUCLEOTIDE SEQUENCE [LARGE SCALE GENOMIC DNA]</scope>
    <source>
        <strain evidence="14">CD36 / ATCC MYA-646 / CBS 7987 / NCPF 3949 / NRRL Y-17841</strain>
    </source>
</reference>
<keyword evidence="6" id="KW-0067">ATP-binding</keyword>
<dbReference type="GO" id="GO:0006260">
    <property type="term" value="P:DNA replication"/>
    <property type="evidence" value="ECO:0007669"/>
    <property type="project" value="InterPro"/>
</dbReference>
<evidence type="ECO:0000256" key="9">
    <source>
        <dbReference type="ARBA" id="ARBA00023235"/>
    </source>
</evidence>
<proteinExistence type="inferred from homology"/>
<dbReference type="eggNOG" id="KOG0987">
    <property type="taxonomic scope" value="Eukaryota"/>
</dbReference>
<keyword evidence="2" id="KW-0547">Nucleotide-binding</keyword>
<dbReference type="GO" id="GO:0005657">
    <property type="term" value="C:replication fork"/>
    <property type="evidence" value="ECO:0007669"/>
    <property type="project" value="InterPro"/>
</dbReference>
<name>B9WKK1_CANDC</name>
<dbReference type="KEGG" id="cdu:CD36_25080"/>
<keyword evidence="7" id="KW-0238">DNA-binding</keyword>
<dbReference type="CGD" id="CAL0000165549">
    <property type="gene designation" value="Cd36_25080"/>
</dbReference>
<dbReference type="InterPro" id="IPR027417">
    <property type="entry name" value="P-loop_NTPase"/>
</dbReference>
<accession>B9WKK1</accession>
<evidence type="ECO:0000256" key="10">
    <source>
        <dbReference type="ARBA" id="ARBA00023242"/>
    </source>
</evidence>
<dbReference type="InterPro" id="IPR051055">
    <property type="entry name" value="PIF1_helicase"/>
</dbReference>
<dbReference type="HOGENOM" id="CLU_001613_0_3_1"/>
<dbReference type="CDD" id="cd18037">
    <property type="entry name" value="DEXSc_Pif1_like"/>
    <property type="match status" value="1"/>
</dbReference>
<evidence type="ECO:0000313" key="14">
    <source>
        <dbReference type="Proteomes" id="UP000002605"/>
    </source>
</evidence>
<organism evidence="13 14">
    <name type="scientific">Candida dubliniensis (strain CD36 / ATCC MYA-646 / CBS 7987 / NCPF 3949 / NRRL Y-17841)</name>
    <name type="common">Yeast</name>
    <dbReference type="NCBI Taxonomy" id="573826"/>
    <lineage>
        <taxon>Eukaryota</taxon>
        <taxon>Fungi</taxon>
        <taxon>Dikarya</taxon>
        <taxon>Ascomycota</taxon>
        <taxon>Saccharomycotina</taxon>
        <taxon>Pichiomycetes</taxon>
        <taxon>Debaryomycetaceae</taxon>
        <taxon>Candida/Lodderomyces clade</taxon>
        <taxon>Candida</taxon>
    </lineage>
</organism>
<dbReference type="GO" id="GO:0000723">
    <property type="term" value="P:telomere maintenance"/>
    <property type="evidence" value="ECO:0007669"/>
    <property type="project" value="InterPro"/>
</dbReference>
<dbReference type="HAMAP" id="MF_03177">
    <property type="entry name" value="RRM3"/>
    <property type="match status" value="1"/>
</dbReference>
<evidence type="ECO:0000256" key="3">
    <source>
        <dbReference type="ARBA" id="ARBA00022763"/>
    </source>
</evidence>
<keyword evidence="4 13" id="KW-0378">Hydrolase</keyword>
<dbReference type="PANTHER" id="PTHR47642:SF5">
    <property type="entry name" value="ATP-DEPENDENT DNA HELICASE"/>
    <property type="match status" value="1"/>
</dbReference>
<dbReference type="PANTHER" id="PTHR47642">
    <property type="entry name" value="ATP-DEPENDENT DNA HELICASE"/>
    <property type="match status" value="1"/>
</dbReference>
<sequence>MKPIVKSQFKLDDFFKRSKFVKHEDVVVKPVERQESALQFMDSDAGFEENDDSSFDKSVEIVNLRSAMQQGKRRGDFLDAHQPKKLTKKEPEEVVTEIFLSAEQQRVVDIVVQKKESIFFTGSAGTGKSVVLKEIVKACRGVYGDNFGVTASTGMAACNIQGQTLHRYLGIGLGRDPVDKLAKRINKNSVVLRRWQQMRLLIIDEISMIDAALFDKIEAVARVVRKSDRPFGGIQVVACGDFYQLPPVNKEGRPKFCFEGNSWGRVIKRAIVLKQVFRQRGDSEFIDMLNALRVGKMDAAAIAGFACLQREIDYPDKLEPTELFPTVNEVRMANQSRLQRLPGKDFKFVARDRGDPKQHHLLDYLMCDKVLRLKEGAQVMNIVNYSDSIVNGTLGTVLFFVTRRLYYKFIQQYGGIDASDAESIKEMRFICHRIGETEYSNEEKEYFEGLSNERKEWVQQATNIAMQETTAECLPVINFSTHGPDVVTMVERHDFKIERANKKVNEDESNVLAREQLPLLLSWAMSIHKSQGQTLDRVRVDLGRSFADGQAYVALSRATSKDRLELRNFRPHKVTTSEAVRRFYATLE</sequence>
<evidence type="ECO:0000256" key="1">
    <source>
        <dbReference type="ARBA" id="ARBA00004123"/>
    </source>
</evidence>
<dbReference type="InterPro" id="IPR048293">
    <property type="entry name" value="PIF1_RRM3_pfh1"/>
</dbReference>
<evidence type="ECO:0000256" key="8">
    <source>
        <dbReference type="ARBA" id="ARBA00023204"/>
    </source>
</evidence>
<evidence type="ECO:0000313" key="12">
    <source>
        <dbReference type="CGD" id="CAL0000165549"/>
    </source>
</evidence>
<dbReference type="GO" id="GO:0005634">
    <property type="term" value="C:nucleus"/>
    <property type="evidence" value="ECO:0007669"/>
    <property type="project" value="UniProtKB-SubCell"/>
</dbReference>
<gene>
    <name evidence="12" type="ordered locus">Cd36_25080</name>
    <name evidence="13" type="ORF">CD36_25080</name>
</gene>
<dbReference type="Pfam" id="PF05970">
    <property type="entry name" value="PIF1"/>
    <property type="match status" value="1"/>
</dbReference>
<evidence type="ECO:0000256" key="7">
    <source>
        <dbReference type="ARBA" id="ARBA00023125"/>
    </source>
</evidence>
<dbReference type="EMBL" id="FM992695">
    <property type="protein sequence ID" value="CAX39549.1"/>
    <property type="molecule type" value="Genomic_DNA"/>
</dbReference>